<dbReference type="EMBL" id="DTGT01000134">
    <property type="protein sequence ID" value="HGH60500.1"/>
    <property type="molecule type" value="Genomic_DNA"/>
</dbReference>
<sequence>MSKTERTEANGIKTQLDSLLKDEKGLERLLYLEKERRRVSKDELVFIGMADIAGYYWCAMKSLYKNRQMEPASFASYLHDRIVYSFRLGLIDELPKSHERLLDIGGNIGLSDVERLLKERAQKTDKQGIVLAIETVDKNGSRVMVVNPDLSQEEVEFFEHRAGGKGTRIASLEEVPPTIRGQFIDRMKAERYPTIRWNYAWDKYVVVGVPDGITSEFVYEFKSTRARFLMHYLKPVALTQADLYGYFFRRGKKRVQIYIVEEDVTETWDADVDVNRAEDVLAKFKKMEGGLLPLPPKAWKCKSCEFAGVCTIRAS</sequence>
<reference evidence="1" key="1">
    <citation type="journal article" date="2020" name="mSystems">
        <title>Genome- and Community-Level Interaction Insights into Carbon Utilization and Element Cycling Functions of Hydrothermarchaeota in Hydrothermal Sediment.</title>
        <authorList>
            <person name="Zhou Z."/>
            <person name="Liu Y."/>
            <person name="Xu W."/>
            <person name="Pan J."/>
            <person name="Luo Z.H."/>
            <person name="Li M."/>
        </authorList>
    </citation>
    <scope>NUCLEOTIDE SEQUENCE [LARGE SCALE GENOMIC DNA]</scope>
    <source>
        <strain evidence="1">SpSt-769</strain>
    </source>
</reference>
<comment type="caution">
    <text evidence="1">The sequence shown here is derived from an EMBL/GenBank/DDBJ whole genome shotgun (WGS) entry which is preliminary data.</text>
</comment>
<name>A0A7C4AR87_9BACT</name>
<protein>
    <recommendedName>
        <fullName evidence="2">PD-(D/E)XK endonuclease-like domain-containing protein</fullName>
    </recommendedName>
</protein>
<accession>A0A7C4AR87</accession>
<proteinExistence type="predicted"/>
<dbReference type="AlphaFoldDB" id="A0A7C4AR87"/>
<evidence type="ECO:0000313" key="1">
    <source>
        <dbReference type="EMBL" id="HGH60500.1"/>
    </source>
</evidence>
<gene>
    <name evidence="1" type="ORF">ENV54_04290</name>
</gene>
<evidence type="ECO:0008006" key="2">
    <source>
        <dbReference type="Google" id="ProtNLM"/>
    </source>
</evidence>
<organism evidence="1">
    <name type="scientific">Desulfomonile tiedjei</name>
    <dbReference type="NCBI Taxonomy" id="2358"/>
    <lineage>
        <taxon>Bacteria</taxon>
        <taxon>Pseudomonadati</taxon>
        <taxon>Thermodesulfobacteriota</taxon>
        <taxon>Desulfomonilia</taxon>
        <taxon>Desulfomonilales</taxon>
        <taxon>Desulfomonilaceae</taxon>
        <taxon>Desulfomonile</taxon>
    </lineage>
</organism>
<dbReference type="InterPro" id="IPR011604">
    <property type="entry name" value="PDDEXK-like_dom_sf"/>
</dbReference>
<dbReference type="Gene3D" id="3.90.320.10">
    <property type="match status" value="1"/>
</dbReference>